<keyword evidence="3 6" id="KW-0732">Signal</keyword>
<dbReference type="PANTHER" id="PTHR30222:SF12">
    <property type="entry name" value="NORSPERMIDINE SENSOR"/>
    <property type="match status" value="1"/>
</dbReference>
<evidence type="ECO:0000256" key="3">
    <source>
        <dbReference type="ARBA" id="ARBA00022729"/>
    </source>
</evidence>
<dbReference type="Proteomes" id="UP000242815">
    <property type="component" value="Unassembled WGS sequence"/>
</dbReference>
<comment type="subcellular location">
    <subcellularLocation>
        <location evidence="1 5">Periplasm</location>
    </subcellularLocation>
</comment>
<organism evidence="7 8">
    <name type="scientific">Halopseudomonas formosensis</name>
    <dbReference type="NCBI Taxonomy" id="1002526"/>
    <lineage>
        <taxon>Bacteria</taxon>
        <taxon>Pseudomonadati</taxon>
        <taxon>Pseudomonadota</taxon>
        <taxon>Gammaproteobacteria</taxon>
        <taxon>Pseudomonadales</taxon>
        <taxon>Pseudomonadaceae</taxon>
        <taxon>Halopseudomonas</taxon>
    </lineage>
</organism>
<evidence type="ECO:0000256" key="5">
    <source>
        <dbReference type="PIRNR" id="PIRNR019574"/>
    </source>
</evidence>
<dbReference type="Gene3D" id="3.40.190.10">
    <property type="entry name" value="Periplasmic binding protein-like II"/>
    <property type="match status" value="2"/>
</dbReference>
<comment type="similarity">
    <text evidence="5">Belongs to the bacterial solute-binding protein PotD/PotF family.</text>
</comment>
<dbReference type="SUPFAM" id="SSF53850">
    <property type="entry name" value="Periplasmic binding protein-like II"/>
    <property type="match status" value="1"/>
</dbReference>
<dbReference type="GO" id="GO:0015846">
    <property type="term" value="P:polyamine transport"/>
    <property type="evidence" value="ECO:0007669"/>
    <property type="project" value="InterPro"/>
</dbReference>
<evidence type="ECO:0000256" key="1">
    <source>
        <dbReference type="ARBA" id="ARBA00004418"/>
    </source>
</evidence>
<keyword evidence="4 5" id="KW-0574">Periplasm</keyword>
<dbReference type="PIRSF" id="PIRSF019574">
    <property type="entry name" value="Periplasmic_polyamine_BP"/>
    <property type="match status" value="1"/>
</dbReference>
<reference evidence="7 8" key="1">
    <citation type="submission" date="2016-10" db="EMBL/GenBank/DDBJ databases">
        <authorList>
            <person name="de Groot N.N."/>
        </authorList>
    </citation>
    <scope>NUCLEOTIDE SEQUENCE [LARGE SCALE GENOMIC DNA]</scope>
    <source>
        <strain evidence="7 8">JCM 18415</strain>
    </source>
</reference>
<evidence type="ECO:0000256" key="2">
    <source>
        <dbReference type="ARBA" id="ARBA00022448"/>
    </source>
</evidence>
<dbReference type="InterPro" id="IPR001188">
    <property type="entry name" value="Sperm_putr-bd"/>
</dbReference>
<comment type="function">
    <text evidence="5">Required for the activity of the bacterial periplasmic transport system of putrescine.</text>
</comment>
<dbReference type="CDD" id="cd13659">
    <property type="entry name" value="PBP2_PotF"/>
    <property type="match status" value="1"/>
</dbReference>
<evidence type="ECO:0000313" key="7">
    <source>
        <dbReference type="EMBL" id="SFQ83124.1"/>
    </source>
</evidence>
<dbReference type="OrthoDB" id="9769319at2"/>
<name>A0A1I6BQH6_9GAMM</name>
<dbReference type="STRING" id="1002526.SAMN05216578_105172"/>
<gene>
    <name evidence="7" type="ORF">SAMN05216578_105172</name>
</gene>
<dbReference type="PANTHER" id="PTHR30222">
    <property type="entry name" value="SPERMIDINE/PUTRESCINE-BINDING PERIPLASMIC PROTEIN"/>
    <property type="match status" value="1"/>
</dbReference>
<dbReference type="PRINTS" id="PR00909">
    <property type="entry name" value="SPERMDNBNDNG"/>
</dbReference>
<evidence type="ECO:0000313" key="8">
    <source>
        <dbReference type="Proteomes" id="UP000242815"/>
    </source>
</evidence>
<dbReference type="GO" id="GO:0042597">
    <property type="term" value="C:periplasmic space"/>
    <property type="evidence" value="ECO:0007669"/>
    <property type="project" value="UniProtKB-SubCell"/>
</dbReference>
<feature type="chain" id="PRO_5017423064" description="Putrescine-binding periplasmic protein" evidence="6">
    <location>
        <begin position="25"/>
        <end position="365"/>
    </location>
</feature>
<proteinExistence type="inferred from homology"/>
<keyword evidence="2 5" id="KW-0813">Transport</keyword>
<dbReference type="GO" id="GO:0019808">
    <property type="term" value="F:polyamine binding"/>
    <property type="evidence" value="ECO:0007669"/>
    <property type="project" value="InterPro"/>
</dbReference>
<dbReference type="EMBL" id="FOYD01000005">
    <property type="protein sequence ID" value="SFQ83124.1"/>
    <property type="molecule type" value="Genomic_DNA"/>
</dbReference>
<dbReference type="AlphaFoldDB" id="A0A1I6BQH6"/>
<evidence type="ECO:0000256" key="6">
    <source>
        <dbReference type="SAM" id="SignalP"/>
    </source>
</evidence>
<dbReference type="RefSeq" id="WP_090538860.1">
    <property type="nucleotide sequence ID" value="NZ_FOYD01000005.1"/>
</dbReference>
<evidence type="ECO:0000256" key="4">
    <source>
        <dbReference type="ARBA" id="ARBA00022764"/>
    </source>
</evidence>
<feature type="signal peptide" evidence="6">
    <location>
        <begin position="1"/>
        <end position="24"/>
    </location>
</feature>
<protein>
    <recommendedName>
        <fullName evidence="5">Putrescine-binding periplasmic protein</fullName>
    </recommendedName>
</protein>
<dbReference type="InterPro" id="IPR006059">
    <property type="entry name" value="SBP"/>
</dbReference>
<dbReference type="Pfam" id="PF13416">
    <property type="entry name" value="SBP_bac_8"/>
    <property type="match status" value="1"/>
</dbReference>
<accession>A0A1I6BQH6</accession>
<sequence>MKPTLHKTLLALAVTGLFAGAAHAAGELKIYNWSDYIAEDTIANFEKETGIKVTYDVYDSNEVLDAKLLTGRSGFDIVVPSNHYLTKQIEAGVYQRLDHSKLPNMKNLNPDLMDDMESIDPGSQYSIPYMWGTNGIGYNIDKVKAILGDDAPLDSWDLMFNPEIAAKLASCGITMLDSGDEMLTSALRYLGLDPNSNDADDLKKAEELLMSVRGHVAYFHSSRYISDLANGEICVAAGYSGDIFQAAARAEEAENGVNIGYTIPKEGTALWFDMMAIPKDAPNPDNAHAFINYILRPEVVAPITDYVAYANPNLAANEFVDPEVLNDPAIYPTDEVMAKLYVAKPRPLASQRIITRAWNRIKSGR</sequence>